<protein>
    <recommendedName>
        <fullName evidence="3">Dienelactone hydrolase</fullName>
    </recommendedName>
</protein>
<dbReference type="OrthoDB" id="5440at2759"/>
<name>A0A6A6PPS7_9PEZI</name>
<reference evidence="1" key="1">
    <citation type="journal article" date="2020" name="Stud. Mycol.">
        <title>101 Dothideomycetes genomes: a test case for predicting lifestyles and emergence of pathogens.</title>
        <authorList>
            <person name="Haridas S."/>
            <person name="Albert R."/>
            <person name="Binder M."/>
            <person name="Bloem J."/>
            <person name="Labutti K."/>
            <person name="Salamov A."/>
            <person name="Andreopoulos B."/>
            <person name="Baker S."/>
            <person name="Barry K."/>
            <person name="Bills G."/>
            <person name="Bluhm B."/>
            <person name="Cannon C."/>
            <person name="Castanera R."/>
            <person name="Culley D."/>
            <person name="Daum C."/>
            <person name="Ezra D."/>
            <person name="Gonzalez J."/>
            <person name="Henrissat B."/>
            <person name="Kuo A."/>
            <person name="Liang C."/>
            <person name="Lipzen A."/>
            <person name="Lutzoni F."/>
            <person name="Magnuson J."/>
            <person name="Mondo S."/>
            <person name="Nolan M."/>
            <person name="Ohm R."/>
            <person name="Pangilinan J."/>
            <person name="Park H.-J."/>
            <person name="Ramirez L."/>
            <person name="Alfaro M."/>
            <person name="Sun H."/>
            <person name="Tritt A."/>
            <person name="Yoshinaga Y."/>
            <person name="Zwiers L.-H."/>
            <person name="Turgeon B."/>
            <person name="Goodwin S."/>
            <person name="Spatafora J."/>
            <person name="Crous P."/>
            <person name="Grigoriev I."/>
        </authorList>
    </citation>
    <scope>NUCLEOTIDE SEQUENCE</scope>
    <source>
        <strain evidence="1">CBS 113389</strain>
    </source>
</reference>
<dbReference type="InterPro" id="IPR009959">
    <property type="entry name" value="Cyclase_SnoaL-like"/>
</dbReference>
<proteinExistence type="predicted"/>
<accession>A0A6A6PPS7</accession>
<dbReference type="Gene3D" id="3.10.450.50">
    <property type="match status" value="1"/>
</dbReference>
<dbReference type="EMBL" id="MU001637">
    <property type="protein sequence ID" value="KAF2481925.1"/>
    <property type="molecule type" value="Genomic_DNA"/>
</dbReference>
<dbReference type="InterPro" id="IPR032710">
    <property type="entry name" value="NTF2-like_dom_sf"/>
</dbReference>
<gene>
    <name evidence="1" type="ORF">BDY17DRAFT_335617</name>
</gene>
<evidence type="ECO:0000313" key="1">
    <source>
        <dbReference type="EMBL" id="KAF2481925.1"/>
    </source>
</evidence>
<dbReference type="AlphaFoldDB" id="A0A6A6PPS7"/>
<dbReference type="GO" id="GO:0030638">
    <property type="term" value="P:polyketide metabolic process"/>
    <property type="evidence" value="ECO:0007669"/>
    <property type="project" value="InterPro"/>
</dbReference>
<dbReference type="SUPFAM" id="SSF54427">
    <property type="entry name" value="NTF2-like"/>
    <property type="match status" value="1"/>
</dbReference>
<dbReference type="Proteomes" id="UP000799767">
    <property type="component" value="Unassembled WGS sequence"/>
</dbReference>
<evidence type="ECO:0000313" key="2">
    <source>
        <dbReference type="Proteomes" id="UP000799767"/>
    </source>
</evidence>
<keyword evidence="2" id="KW-1185">Reference proteome</keyword>
<organism evidence="1 2">
    <name type="scientific">Neohortaea acidophila</name>
    <dbReference type="NCBI Taxonomy" id="245834"/>
    <lineage>
        <taxon>Eukaryota</taxon>
        <taxon>Fungi</taxon>
        <taxon>Dikarya</taxon>
        <taxon>Ascomycota</taxon>
        <taxon>Pezizomycotina</taxon>
        <taxon>Dothideomycetes</taxon>
        <taxon>Dothideomycetidae</taxon>
        <taxon>Mycosphaerellales</taxon>
        <taxon>Teratosphaeriaceae</taxon>
        <taxon>Neohortaea</taxon>
    </lineage>
</organism>
<dbReference type="GeneID" id="54478931"/>
<dbReference type="PANTHER" id="PTHR38436:SF3">
    <property type="entry name" value="CARBOXYMETHYLENEBUTENOLIDASE-RELATED"/>
    <property type="match status" value="1"/>
</dbReference>
<dbReference type="PANTHER" id="PTHR38436">
    <property type="entry name" value="POLYKETIDE CYCLASE SNOAL-LIKE DOMAIN"/>
    <property type="match status" value="1"/>
</dbReference>
<dbReference type="RefSeq" id="XP_033588495.1">
    <property type="nucleotide sequence ID" value="XM_033737929.1"/>
</dbReference>
<sequence length="408" mass="44208">MPEQKSAFDTPWFNAQDAGWFNQLNKSKIPRLVLTAETEDFDDEVVRQFRDEGFDTAYVPLLNGGNDFVERVHRAGDSFGVGEYYGIVAYGDAASLMLEAHLKPNNPRLVAVIAYYPTTIPSVNTKFPPSVKVLVHLAGSEVGVRRTTEVLGIQGKRKTVRKRIDPGEGHGGSLKLGYQAYTYGGAEPGFAEHDLEEFEGVAEGVAFTRTLATLRQAFRIEGGVEGVRDGFVGASGAIGGGRGVQREKVVGQLREFASVVHAPTLTGGVGRKDLESFYARFFAPLPPSFAARLLSRTIGTDRVVDELFVSFTHSSPVPWILPGIPPTNKAVEVVVVSIVCVRGGRVESEHVYWDQASVLAQIGLINPKAVSETMKKKGVKSLPIVGAEGARAIKRGSSKHMNALIADW</sequence>
<evidence type="ECO:0008006" key="3">
    <source>
        <dbReference type="Google" id="ProtNLM"/>
    </source>
</evidence>